<dbReference type="PANTHER" id="PTHR35177:SF2">
    <property type="entry name" value="HYDROGENASE MATURATION FACTOR HYBG"/>
    <property type="match status" value="1"/>
</dbReference>
<dbReference type="EMBL" id="FMYU01000009">
    <property type="protein sequence ID" value="SDC78737.1"/>
    <property type="molecule type" value="Genomic_DNA"/>
</dbReference>
<protein>
    <submittedName>
        <fullName evidence="2">Hydrogenase expression/formation protein HypC</fullName>
    </submittedName>
</protein>
<dbReference type="RefSeq" id="WP_092129135.1">
    <property type="nucleotide sequence ID" value="NZ_FMYU01000009.1"/>
</dbReference>
<dbReference type="GO" id="GO:0005506">
    <property type="term" value="F:iron ion binding"/>
    <property type="evidence" value="ECO:0007669"/>
    <property type="project" value="TreeGrafter"/>
</dbReference>
<dbReference type="Gene3D" id="2.30.30.140">
    <property type="match status" value="1"/>
</dbReference>
<dbReference type="AlphaFoldDB" id="A0A1G6PH19"/>
<dbReference type="NCBIfam" id="TIGR00074">
    <property type="entry name" value="hypC_hupF"/>
    <property type="match status" value="1"/>
</dbReference>
<keyword evidence="3" id="KW-1185">Reference proteome</keyword>
<dbReference type="SUPFAM" id="SSF159127">
    <property type="entry name" value="HupF/HypC-like"/>
    <property type="match status" value="1"/>
</dbReference>
<proteinExistence type="inferred from homology"/>
<dbReference type="PRINTS" id="PR00445">
    <property type="entry name" value="HUPFHYPC"/>
</dbReference>
<dbReference type="InterPro" id="IPR019812">
    <property type="entry name" value="Hydgase_assmbl_chp_CS"/>
</dbReference>
<reference evidence="3" key="1">
    <citation type="submission" date="2016-10" db="EMBL/GenBank/DDBJ databases">
        <authorList>
            <person name="Varghese N."/>
            <person name="Submissions S."/>
        </authorList>
    </citation>
    <scope>NUCLEOTIDE SEQUENCE [LARGE SCALE GENOMIC DNA]</scope>
    <source>
        <strain evidence="3">DSM 8415</strain>
    </source>
</reference>
<dbReference type="PANTHER" id="PTHR35177">
    <property type="entry name" value="HYDROGENASE MATURATION FACTOR HYBG"/>
    <property type="match status" value="1"/>
</dbReference>
<evidence type="ECO:0000313" key="3">
    <source>
        <dbReference type="Proteomes" id="UP000199411"/>
    </source>
</evidence>
<sequence>MCIGIPMQIVEVYEDGISGVVEAGGTKKHCFFMLIDNPKVGDYVLVHAGNAIAKLDEQEAKENVELIEQCLLGAKGATE</sequence>
<organism evidence="2 3">
    <name type="scientific">Desulfurella multipotens</name>
    <dbReference type="NCBI Taxonomy" id="79269"/>
    <lineage>
        <taxon>Bacteria</taxon>
        <taxon>Pseudomonadati</taxon>
        <taxon>Campylobacterota</taxon>
        <taxon>Desulfurellia</taxon>
        <taxon>Desulfurellales</taxon>
        <taxon>Desulfurellaceae</taxon>
        <taxon>Desulfurella</taxon>
    </lineage>
</organism>
<dbReference type="GO" id="GO:0051604">
    <property type="term" value="P:protein maturation"/>
    <property type="evidence" value="ECO:0007669"/>
    <property type="project" value="TreeGrafter"/>
</dbReference>
<evidence type="ECO:0000313" key="2">
    <source>
        <dbReference type="EMBL" id="SDC78737.1"/>
    </source>
</evidence>
<accession>A0A1G6PH19</accession>
<dbReference type="OrthoDB" id="9806017at2"/>
<dbReference type="GO" id="GO:1902670">
    <property type="term" value="F:carbon dioxide binding"/>
    <property type="evidence" value="ECO:0007669"/>
    <property type="project" value="TreeGrafter"/>
</dbReference>
<evidence type="ECO:0000256" key="1">
    <source>
        <dbReference type="ARBA" id="ARBA00006018"/>
    </source>
</evidence>
<name>A0A1G6PH19_9BACT</name>
<gene>
    <name evidence="2" type="ORF">SAMN05660835_01357</name>
</gene>
<dbReference type="InterPro" id="IPR001109">
    <property type="entry name" value="Hydrogenase_HupF/HypC"/>
</dbReference>
<dbReference type="Proteomes" id="UP000199411">
    <property type="component" value="Unassembled WGS sequence"/>
</dbReference>
<dbReference type="PROSITE" id="PS01097">
    <property type="entry name" value="HUPF_HYPC"/>
    <property type="match status" value="1"/>
</dbReference>
<comment type="similarity">
    <text evidence="1">Belongs to the HupF/HypC family.</text>
</comment>
<dbReference type="Pfam" id="PF01455">
    <property type="entry name" value="HupF_HypC"/>
    <property type="match status" value="1"/>
</dbReference>